<dbReference type="RefSeq" id="WP_344032797.1">
    <property type="nucleotide sequence ID" value="NZ_BAAAOB010000003.1"/>
</dbReference>
<keyword evidence="2" id="KW-1133">Transmembrane helix</keyword>
<organism evidence="3 4">
    <name type="scientific">Leucobacter iarius</name>
    <dbReference type="NCBI Taxonomy" id="333963"/>
    <lineage>
        <taxon>Bacteria</taxon>
        <taxon>Bacillati</taxon>
        <taxon>Actinomycetota</taxon>
        <taxon>Actinomycetes</taxon>
        <taxon>Micrococcales</taxon>
        <taxon>Microbacteriaceae</taxon>
        <taxon>Leucobacter</taxon>
    </lineage>
</organism>
<gene>
    <name evidence="3" type="ORF">GCM10009768_25650</name>
</gene>
<evidence type="ECO:0008006" key="5">
    <source>
        <dbReference type="Google" id="ProtNLM"/>
    </source>
</evidence>
<name>A0ABN2LPF5_9MICO</name>
<feature type="transmembrane region" description="Helical" evidence="2">
    <location>
        <begin position="1052"/>
        <end position="1072"/>
    </location>
</feature>
<dbReference type="Proteomes" id="UP001500851">
    <property type="component" value="Unassembled WGS sequence"/>
</dbReference>
<dbReference type="Gene3D" id="1.25.40.10">
    <property type="entry name" value="Tetratricopeptide repeat domain"/>
    <property type="match status" value="3"/>
</dbReference>
<keyword evidence="2" id="KW-0812">Transmembrane</keyword>
<keyword evidence="2" id="KW-0472">Membrane</keyword>
<dbReference type="Pfam" id="PF13424">
    <property type="entry name" value="TPR_12"/>
    <property type="match status" value="1"/>
</dbReference>
<dbReference type="PANTHER" id="PTHR46082">
    <property type="entry name" value="ATP/GTP-BINDING PROTEIN-RELATED"/>
    <property type="match status" value="1"/>
</dbReference>
<accession>A0ABN2LPF5</accession>
<evidence type="ECO:0000313" key="4">
    <source>
        <dbReference type="Proteomes" id="UP001500851"/>
    </source>
</evidence>
<proteinExistence type="predicted"/>
<feature type="compositionally biased region" description="Basic and acidic residues" evidence="1">
    <location>
        <begin position="1"/>
        <end position="11"/>
    </location>
</feature>
<keyword evidence="4" id="KW-1185">Reference proteome</keyword>
<evidence type="ECO:0000256" key="2">
    <source>
        <dbReference type="SAM" id="Phobius"/>
    </source>
</evidence>
<dbReference type="Pfam" id="PF13374">
    <property type="entry name" value="TPR_10"/>
    <property type="match status" value="1"/>
</dbReference>
<sequence>MSDEERERLADDLAEAQSGAERGDLERTKRAIDELRILLPRVVAVFGAASEAHRSAISSLATALNRIDETERSRELFEALGELVNDAIREVGGEPETLDEGAFEEYLSAHGLAAVVGASAETASRDLDALETLAGQAERRLGPSHPLTLWMLSLRAQQRARFDGADGLEAFDMLIARALAHGDGSLLHLRAIADKATALSRLDFDAESAQLWRRVLEGRRIELGLEDPDTLDAWFWLARTLAWSEDAVEAADELDRLIPAMERALGRDADDTLEGLRFRVRVLRRLADDGDDPRSSPEHLLGLLREILGRETVLLGPDAETPLRTRFEIIELLRENGQTEDALTAATAVREDAVRALGRTAVPAVEAGLREQRLLRAHLDGAAADPATPGDARDRAVLLAEELCDAAEDACRDAVQRSAARDELRIRGRALAEAWIIRAEWFPERSQEAADLFEAGAARIDALGIPFRVDAIRLYDRLAGMLISIERPADALPPAERSLQLEQDEYARLAAGDPDPAGEAELRGSATRIAQSLENVGIALRRMGRAVEAEPRLRSGIAEAVAAGASPGALDDLRTLHALALQELDRFDEAAAELREIAERSGDPRRAIDLAVVYLNADRPREVETLLNPVRARLEQEGRLETPTGLSVLGNLALAVCQLDRHAEAIAQWDRLYELQVRVLGALNRDTLKTLNNRALEELHLGRYAESAHRFERVVEQRTEALGPRSPETLGALANLARAVRLSGDLVRGKQLSERVVAESREVLGEAHPETLGRIRELDRVLDELGRSSDGSAGAEALAAERRELAEGVTAALAADAADADPADPHAVGVRALRYADHLRSMDRVADALVEYTRARDGLAGDPGLDWLAAERGIADCHRRMQAYREAADSYARLVPQIERLLPQEPWALADALDQQSFALAQLNRVDELVPPQERAIAIAEQQGDRPEQEIKYRTWLGRRLSGRGQHGLALEVYRAAAERSEALLGERHRLTLDLFDDVAEALIATGQDREALRVYRRNLPRMMKELGANAKPVKRAIASRDAAAKRASRPVSITIGVVAAVTIIVVAILNLPH</sequence>
<evidence type="ECO:0000313" key="3">
    <source>
        <dbReference type="EMBL" id="GAA1795454.1"/>
    </source>
</evidence>
<comment type="caution">
    <text evidence="3">The sequence shown here is derived from an EMBL/GenBank/DDBJ whole genome shotgun (WGS) entry which is preliminary data.</text>
</comment>
<evidence type="ECO:0000256" key="1">
    <source>
        <dbReference type="SAM" id="MobiDB-lite"/>
    </source>
</evidence>
<dbReference type="InterPro" id="IPR011990">
    <property type="entry name" value="TPR-like_helical_dom_sf"/>
</dbReference>
<feature type="region of interest" description="Disordered" evidence="1">
    <location>
        <begin position="1"/>
        <end position="25"/>
    </location>
</feature>
<dbReference type="PANTHER" id="PTHR46082:SF6">
    <property type="entry name" value="AAA+ ATPASE DOMAIN-CONTAINING PROTEIN-RELATED"/>
    <property type="match status" value="1"/>
</dbReference>
<dbReference type="EMBL" id="BAAAOB010000003">
    <property type="protein sequence ID" value="GAA1795454.1"/>
    <property type="molecule type" value="Genomic_DNA"/>
</dbReference>
<dbReference type="InterPro" id="IPR053137">
    <property type="entry name" value="NLR-like"/>
</dbReference>
<protein>
    <recommendedName>
        <fullName evidence="5">Tetratricopeptide repeat protein</fullName>
    </recommendedName>
</protein>
<reference evidence="3 4" key="1">
    <citation type="journal article" date="2019" name="Int. J. Syst. Evol. Microbiol.">
        <title>The Global Catalogue of Microorganisms (GCM) 10K type strain sequencing project: providing services to taxonomists for standard genome sequencing and annotation.</title>
        <authorList>
            <consortium name="The Broad Institute Genomics Platform"/>
            <consortium name="The Broad Institute Genome Sequencing Center for Infectious Disease"/>
            <person name="Wu L."/>
            <person name="Ma J."/>
        </authorList>
    </citation>
    <scope>NUCLEOTIDE SEQUENCE [LARGE SCALE GENOMIC DNA]</scope>
    <source>
        <strain evidence="3 4">JCM 14736</strain>
    </source>
</reference>
<dbReference type="SUPFAM" id="SSF48452">
    <property type="entry name" value="TPR-like"/>
    <property type="match status" value="4"/>
</dbReference>